<dbReference type="RefSeq" id="WP_106716395.1">
    <property type="nucleotide sequence ID" value="NZ_JACHXT010000001.1"/>
</dbReference>
<feature type="domain" description="DUF6950" evidence="1">
    <location>
        <begin position="3"/>
        <end position="137"/>
    </location>
</feature>
<accession>A0A2P7AUQ1</accession>
<dbReference type="AlphaFoldDB" id="A0A2P7AUQ1"/>
<sequence>MIKLSYWRPSLTAYLVQSRARPFKWGEHDCALFVCGAIEAMTGEDLAKPYRGRYKSAARGLKLIKKDGYKDHAEFAAAFLTELDHPSQAAAGDIIAYQVEGGTGIALGIVNNDRSYVLAPDGITTVPTLSAIRLFRIP</sequence>
<dbReference type="EMBL" id="PGGN01000002">
    <property type="protein sequence ID" value="PSH57954.1"/>
    <property type="molecule type" value="Genomic_DNA"/>
</dbReference>
<organism evidence="2 3">
    <name type="scientific">Phyllobacterium endophyticum</name>
    <dbReference type="NCBI Taxonomy" id="1149773"/>
    <lineage>
        <taxon>Bacteria</taxon>
        <taxon>Pseudomonadati</taxon>
        <taxon>Pseudomonadota</taxon>
        <taxon>Alphaproteobacteria</taxon>
        <taxon>Hyphomicrobiales</taxon>
        <taxon>Phyllobacteriaceae</taxon>
        <taxon>Phyllobacterium</taxon>
    </lineage>
</organism>
<comment type="caution">
    <text evidence="2">The sequence shown here is derived from an EMBL/GenBank/DDBJ whole genome shotgun (WGS) entry which is preliminary data.</text>
</comment>
<name>A0A2P7AUQ1_9HYPH</name>
<dbReference type="Pfam" id="PF22262">
    <property type="entry name" value="DUF6950"/>
    <property type="match status" value="1"/>
</dbReference>
<evidence type="ECO:0000259" key="1">
    <source>
        <dbReference type="Pfam" id="PF22262"/>
    </source>
</evidence>
<dbReference type="InterPro" id="IPR053802">
    <property type="entry name" value="DUF6950"/>
</dbReference>
<proteinExistence type="predicted"/>
<evidence type="ECO:0000313" key="2">
    <source>
        <dbReference type="EMBL" id="PSH57954.1"/>
    </source>
</evidence>
<protein>
    <recommendedName>
        <fullName evidence="1">DUF6950 domain-containing protein</fullName>
    </recommendedName>
</protein>
<keyword evidence="3" id="KW-1185">Reference proteome</keyword>
<dbReference type="Proteomes" id="UP000241158">
    <property type="component" value="Unassembled WGS sequence"/>
</dbReference>
<reference evidence="3" key="1">
    <citation type="submission" date="2017-11" db="EMBL/GenBank/DDBJ databases">
        <authorList>
            <person name="Kuznetsova I."/>
            <person name="Sazanova A."/>
            <person name="Chirak E."/>
            <person name="Safronova V."/>
            <person name="Willems A."/>
        </authorList>
    </citation>
    <scope>NUCLEOTIDE SEQUENCE [LARGE SCALE GENOMIC DNA]</scope>
    <source>
        <strain evidence="3">PEPV15</strain>
    </source>
</reference>
<dbReference type="OrthoDB" id="6586924at2"/>
<evidence type="ECO:0000313" key="3">
    <source>
        <dbReference type="Proteomes" id="UP000241158"/>
    </source>
</evidence>
<gene>
    <name evidence="2" type="ORF">CU100_09750</name>
</gene>